<dbReference type="Pfam" id="PF00501">
    <property type="entry name" value="AMP-binding"/>
    <property type="match status" value="1"/>
</dbReference>
<dbReference type="RefSeq" id="WP_114593605.1">
    <property type="nucleotide sequence ID" value="NZ_CP031165.1"/>
</dbReference>
<gene>
    <name evidence="3" type="ORF">DVS28_a4760</name>
</gene>
<sequence length="514" mass="54295">MQHTTPTPPTLHDGLRAVADRHGDNLALRSGEDEVTYGELDALVDQAAAALAANGVGRGDRVAMMLGNRVSFVVTCYGAWRAGAAVVPINTGLTAPEIAHELTDCRATVLVVGRAWTDTVAELRGTLPDLEHVFVADSTQPVAADSGMRSWRQTRAGHAQDAPSGVEVGSSDLALLAYTSGTTGSPKAAMLTHGQLLANQRQLTASDMGVTADDVVFTALPLFHSYALNVAMGMAIQAGATLELVERFEPSSALSLVSRTRVTVIVGAPPMYVAWLNTPGADEVDLSSVRLATSGAAPLHPKVLRRCAEELSLDIREGYGLAEASPVVASSAALPEAVPGSVGRPLEGVEVRIIDDDHDAAPGDPGLIAVRGDNVFAGYWDAPEATAQVLDADGWLHTGDIGYTDDGLLYLVDRAKDVIIVSGFNVYPVEVEQALGSHPDVDRAAVVGVPHPYTGEAVKAFVVRREGTEVTGEELLGHVARRVARFKQPETIEFVADLPTLPTGKVRRRLLRDL</sequence>
<dbReference type="Gene3D" id="3.40.50.12780">
    <property type="entry name" value="N-terminal domain of ligase-like"/>
    <property type="match status" value="1"/>
</dbReference>
<dbReference type="PANTHER" id="PTHR24096">
    <property type="entry name" value="LONG-CHAIN-FATTY-ACID--COA LIGASE"/>
    <property type="match status" value="1"/>
</dbReference>
<dbReference type="GO" id="GO:0016405">
    <property type="term" value="F:CoA-ligase activity"/>
    <property type="evidence" value="ECO:0007669"/>
    <property type="project" value="TreeGrafter"/>
</dbReference>
<dbReference type="KEGG" id="euz:DVS28_a4760"/>
<feature type="domain" description="AMP-binding enzyme C-terminal" evidence="2">
    <location>
        <begin position="430"/>
        <end position="505"/>
    </location>
</feature>
<reference evidence="3 4" key="1">
    <citation type="submission" date="2018-09" db="EMBL/GenBank/DDBJ databases">
        <title>Complete genome sequence of Euzebya sp. DY32-46 isolated from seawater of Pacific Ocean.</title>
        <authorList>
            <person name="Xu L."/>
            <person name="Wu Y.-H."/>
            <person name="Xu X.-W."/>
        </authorList>
    </citation>
    <scope>NUCLEOTIDE SEQUENCE [LARGE SCALE GENOMIC DNA]</scope>
    <source>
        <strain evidence="3 4">DY32-46</strain>
    </source>
</reference>
<dbReference type="PROSITE" id="PS00455">
    <property type="entry name" value="AMP_BINDING"/>
    <property type="match status" value="1"/>
</dbReference>
<dbReference type="InterPro" id="IPR045851">
    <property type="entry name" value="AMP-bd_C_sf"/>
</dbReference>
<dbReference type="InterPro" id="IPR042099">
    <property type="entry name" value="ANL_N_sf"/>
</dbReference>
<keyword evidence="4" id="KW-1185">Reference proteome</keyword>
<protein>
    <submittedName>
        <fullName evidence="3">Long-chain-fatty-acid--CoA ligase</fullName>
    </submittedName>
</protein>
<dbReference type="EMBL" id="CP031165">
    <property type="protein sequence ID" value="AXV09421.1"/>
    <property type="molecule type" value="Genomic_DNA"/>
</dbReference>
<feature type="domain" description="AMP-dependent synthetase/ligase" evidence="1">
    <location>
        <begin position="16"/>
        <end position="380"/>
    </location>
</feature>
<proteinExistence type="predicted"/>
<dbReference type="Proteomes" id="UP000264006">
    <property type="component" value="Chromosome"/>
</dbReference>
<keyword evidence="3" id="KW-0436">Ligase</keyword>
<dbReference type="SUPFAM" id="SSF56801">
    <property type="entry name" value="Acetyl-CoA synthetase-like"/>
    <property type="match status" value="1"/>
</dbReference>
<evidence type="ECO:0000313" key="4">
    <source>
        <dbReference type="Proteomes" id="UP000264006"/>
    </source>
</evidence>
<evidence type="ECO:0000259" key="2">
    <source>
        <dbReference type="Pfam" id="PF13193"/>
    </source>
</evidence>
<dbReference type="PANTHER" id="PTHR24096:SF267">
    <property type="entry name" value="MALONATE--COA LIGASE ACSF3, MITOCHONDRIAL"/>
    <property type="match status" value="1"/>
</dbReference>
<dbReference type="OrthoDB" id="9803968at2"/>
<dbReference type="Gene3D" id="3.30.300.30">
    <property type="match status" value="1"/>
</dbReference>
<accession>A0A346Y4M4</accession>
<evidence type="ECO:0000313" key="3">
    <source>
        <dbReference type="EMBL" id="AXV09421.1"/>
    </source>
</evidence>
<organism evidence="3 4">
    <name type="scientific">Euzebya pacifica</name>
    <dbReference type="NCBI Taxonomy" id="1608957"/>
    <lineage>
        <taxon>Bacteria</taxon>
        <taxon>Bacillati</taxon>
        <taxon>Actinomycetota</taxon>
        <taxon>Nitriliruptoria</taxon>
        <taxon>Euzebyales</taxon>
    </lineage>
</organism>
<dbReference type="InterPro" id="IPR025110">
    <property type="entry name" value="AMP-bd_C"/>
</dbReference>
<dbReference type="InterPro" id="IPR000873">
    <property type="entry name" value="AMP-dep_synth/lig_dom"/>
</dbReference>
<dbReference type="InterPro" id="IPR020845">
    <property type="entry name" value="AMP-binding_CS"/>
</dbReference>
<name>A0A346Y4M4_9ACTN</name>
<dbReference type="Pfam" id="PF13193">
    <property type="entry name" value="AMP-binding_C"/>
    <property type="match status" value="1"/>
</dbReference>
<dbReference type="AlphaFoldDB" id="A0A346Y4M4"/>
<evidence type="ECO:0000259" key="1">
    <source>
        <dbReference type="Pfam" id="PF00501"/>
    </source>
</evidence>